<dbReference type="Proteomes" id="UP000222485">
    <property type="component" value="Genome"/>
</dbReference>
<evidence type="ECO:0008006" key="4">
    <source>
        <dbReference type="Google" id="ProtNLM"/>
    </source>
</evidence>
<organism evidence="2 3">
    <name type="scientific">Caulobacter phage Ccr32</name>
    <dbReference type="NCBI Taxonomy" id="1959738"/>
    <lineage>
        <taxon>Viruses</taxon>
        <taxon>Duplodnaviria</taxon>
        <taxon>Heunggongvirae</taxon>
        <taxon>Uroviricota</taxon>
        <taxon>Caudoviricetes</taxon>
        <taxon>Jeanschmidtviridae</taxon>
        <taxon>Shapirovirus</taxon>
        <taxon>Shapirovirus cbk</taxon>
    </lineage>
</organism>
<evidence type="ECO:0000256" key="1">
    <source>
        <dbReference type="SAM" id="Phobius"/>
    </source>
</evidence>
<keyword evidence="1" id="KW-0812">Transmembrane</keyword>
<reference evidence="3" key="1">
    <citation type="journal article" date="2017" name="Curr. Microbiol.">
        <title>Genomic Diversity of Type B3 Bacteriophages of Caulobacter crescentus.</title>
        <authorList>
            <person name="Ash K.T."/>
            <person name="Drake K.M."/>
            <person name="Gibbs W.S."/>
            <person name="Ely B."/>
        </authorList>
    </citation>
    <scope>NUCLEOTIDE SEQUENCE [LARGE SCALE GENOMIC DNA]</scope>
</reference>
<protein>
    <recommendedName>
        <fullName evidence="4">Transmembrane protein</fullName>
    </recommendedName>
</protein>
<proteinExistence type="predicted"/>
<gene>
    <name evidence="2" type="ORF">Ccr32_gp176</name>
</gene>
<evidence type="ECO:0000313" key="2">
    <source>
        <dbReference type="EMBL" id="ARB15094.1"/>
    </source>
</evidence>
<keyword evidence="1" id="KW-0472">Membrane</keyword>
<name>A0A1V0EE13_9CAUD</name>
<sequence>MRLFLPLFPIYLILMVFFLVNALGGPSAALKDKRLPGLFYRLSVYPMLVIMAGALVIMGFAWTLTEAHFLGASFAAFAVLFVGLPTVVMFAMKLAGDIAKAFHKSPKQSKEQPLED</sequence>
<feature type="transmembrane region" description="Helical" evidence="1">
    <location>
        <begin position="6"/>
        <end position="30"/>
    </location>
</feature>
<keyword evidence="1" id="KW-1133">Transmembrane helix</keyword>
<dbReference type="EMBL" id="KY555146">
    <property type="protein sequence ID" value="ARB15094.1"/>
    <property type="molecule type" value="Genomic_DNA"/>
</dbReference>
<evidence type="ECO:0000313" key="3">
    <source>
        <dbReference type="Proteomes" id="UP000222485"/>
    </source>
</evidence>
<feature type="transmembrane region" description="Helical" evidence="1">
    <location>
        <begin position="42"/>
        <end position="63"/>
    </location>
</feature>
<accession>A0A1V0EE13</accession>
<feature type="transmembrane region" description="Helical" evidence="1">
    <location>
        <begin position="69"/>
        <end position="92"/>
    </location>
</feature>